<evidence type="ECO:0000256" key="7">
    <source>
        <dbReference type="ARBA" id="ARBA00023150"/>
    </source>
</evidence>
<evidence type="ECO:0000256" key="1">
    <source>
        <dbReference type="ARBA" id="ARBA00022490"/>
    </source>
</evidence>
<feature type="domain" description="MobA-like NTP transferase" evidence="9">
    <location>
        <begin position="12"/>
        <end position="143"/>
    </location>
</feature>
<proteinExistence type="inferred from homology"/>
<dbReference type="HAMAP" id="MF_00316">
    <property type="entry name" value="MobA"/>
    <property type="match status" value="1"/>
</dbReference>
<keyword evidence="2 8" id="KW-0808">Transferase</keyword>
<comment type="caution">
    <text evidence="8">Lacks conserved residue(s) required for the propagation of feature annotation.</text>
</comment>
<comment type="similarity">
    <text evidence="8">Belongs to the MobA family.</text>
</comment>
<dbReference type="EC" id="2.7.7.77" evidence="8"/>
<keyword evidence="11" id="KW-1185">Reference proteome</keyword>
<dbReference type="GO" id="GO:0046872">
    <property type="term" value="F:metal ion binding"/>
    <property type="evidence" value="ECO:0007669"/>
    <property type="project" value="UniProtKB-KW"/>
</dbReference>
<gene>
    <name evidence="8" type="primary">mobA</name>
    <name evidence="10" type="ORF">G7077_11955</name>
</gene>
<dbReference type="EMBL" id="CP049869">
    <property type="protein sequence ID" value="QIK79514.1"/>
    <property type="molecule type" value="Genomic_DNA"/>
</dbReference>
<evidence type="ECO:0000256" key="3">
    <source>
        <dbReference type="ARBA" id="ARBA00022723"/>
    </source>
</evidence>
<dbReference type="CDD" id="cd02503">
    <property type="entry name" value="MobA"/>
    <property type="match status" value="1"/>
</dbReference>
<keyword evidence="4 8" id="KW-0547">Nucleotide-binding</keyword>
<keyword evidence="10" id="KW-0548">Nucleotidyltransferase</keyword>
<evidence type="ECO:0000256" key="6">
    <source>
        <dbReference type="ARBA" id="ARBA00023134"/>
    </source>
</evidence>
<feature type="binding site" evidence="8">
    <location>
        <position position="27"/>
    </location>
    <ligand>
        <name>GTP</name>
        <dbReference type="ChEBI" id="CHEBI:37565"/>
    </ligand>
</feature>
<comment type="domain">
    <text evidence="8">The N-terminal domain determines nucleotide recognition and specific binding, while the C-terminal domain determines the specific binding to the target protein.</text>
</comment>
<keyword evidence="6 8" id="KW-0342">GTP-binding</keyword>
<sequence length="186" mass="20234">MPPELARRRILGAVIAGGKGRRFGSDKALAMLEHRHLIDHVLAGLGAQCDALVICGRHLEGIRCLEDLPQPQMGPLGGLAAALHHARRHGFDAVLTSACDTPYVPVDLAARLRGAGSAIMAGQPLFGFWPSRLADDLLDFMQKPTKHSMRAWAAWVEARVVDFGYDVPNINRPEDLDRLQHARAAA</sequence>
<evidence type="ECO:0000256" key="2">
    <source>
        <dbReference type="ARBA" id="ARBA00022679"/>
    </source>
</evidence>
<dbReference type="InterPro" id="IPR029044">
    <property type="entry name" value="Nucleotide-diphossugar_trans"/>
</dbReference>
<comment type="subunit">
    <text evidence="8">Monomer.</text>
</comment>
<dbReference type="Gene3D" id="3.90.550.10">
    <property type="entry name" value="Spore Coat Polysaccharide Biosynthesis Protein SpsA, Chain A"/>
    <property type="match status" value="1"/>
</dbReference>
<dbReference type="InterPro" id="IPR013482">
    <property type="entry name" value="Molybde_CF_guanTrfase"/>
</dbReference>
<keyword evidence="1 8" id="KW-0963">Cytoplasm</keyword>
<dbReference type="SUPFAM" id="SSF53448">
    <property type="entry name" value="Nucleotide-diphospho-sugar transferases"/>
    <property type="match status" value="1"/>
</dbReference>
<comment type="cofactor">
    <cofactor evidence="8">
        <name>Mg(2+)</name>
        <dbReference type="ChEBI" id="CHEBI:18420"/>
    </cofactor>
</comment>
<evidence type="ECO:0000256" key="5">
    <source>
        <dbReference type="ARBA" id="ARBA00022842"/>
    </source>
</evidence>
<keyword evidence="5 8" id="KW-0460">Magnesium</keyword>
<name>A0A6G7YS03_9SPHN</name>
<accession>A0A6G7YS03</accession>
<keyword evidence="7 8" id="KW-0501">Molybdenum cofactor biosynthesis</keyword>
<keyword evidence="3 8" id="KW-0479">Metal-binding</keyword>
<evidence type="ECO:0000313" key="10">
    <source>
        <dbReference type="EMBL" id="QIK79514.1"/>
    </source>
</evidence>
<evidence type="ECO:0000313" key="11">
    <source>
        <dbReference type="Proteomes" id="UP000503222"/>
    </source>
</evidence>
<dbReference type="PANTHER" id="PTHR19136">
    <property type="entry name" value="MOLYBDENUM COFACTOR GUANYLYLTRANSFERASE"/>
    <property type="match status" value="1"/>
</dbReference>
<evidence type="ECO:0000256" key="4">
    <source>
        <dbReference type="ARBA" id="ARBA00022741"/>
    </source>
</evidence>
<comment type="function">
    <text evidence="8">Transfers a GMP moiety from GTP to Mo-molybdopterin (Mo-MPT) cofactor (Moco or molybdenum cofactor) to form Mo-molybdopterin guanine dinucleotide (Mo-MGD) cofactor.</text>
</comment>
<reference evidence="10 11" key="1">
    <citation type="submission" date="2020-03" db="EMBL/GenBank/DDBJ databases">
        <title>Sphingomonas sp. nov., isolated from fish.</title>
        <authorList>
            <person name="Hyun D.-W."/>
            <person name="Bae J.-W."/>
        </authorList>
    </citation>
    <scope>NUCLEOTIDE SEQUENCE [LARGE SCALE GENOMIC DNA]</scope>
    <source>
        <strain evidence="10 11">HDW15B</strain>
    </source>
</reference>
<dbReference type="InterPro" id="IPR025877">
    <property type="entry name" value="MobA-like_NTP_Trfase"/>
</dbReference>
<dbReference type="RefSeq" id="WP_166411901.1">
    <property type="nucleotide sequence ID" value="NZ_CP049869.1"/>
</dbReference>
<dbReference type="Proteomes" id="UP000503222">
    <property type="component" value="Chromosome"/>
</dbReference>
<evidence type="ECO:0000256" key="8">
    <source>
        <dbReference type="HAMAP-Rule" id="MF_00316"/>
    </source>
</evidence>
<dbReference type="GO" id="GO:0005737">
    <property type="term" value="C:cytoplasm"/>
    <property type="evidence" value="ECO:0007669"/>
    <property type="project" value="UniProtKB-SubCell"/>
</dbReference>
<comment type="subcellular location">
    <subcellularLocation>
        <location evidence="8">Cytoplasm</location>
    </subcellularLocation>
</comment>
<feature type="binding site" evidence="8">
    <location>
        <begin position="15"/>
        <end position="17"/>
    </location>
    <ligand>
        <name>GTP</name>
        <dbReference type="ChEBI" id="CHEBI:37565"/>
    </ligand>
</feature>
<comment type="catalytic activity">
    <reaction evidence="8">
        <text>Mo-molybdopterin + GTP + H(+) = Mo-molybdopterin guanine dinucleotide + diphosphate</text>
        <dbReference type="Rhea" id="RHEA:34243"/>
        <dbReference type="ChEBI" id="CHEBI:15378"/>
        <dbReference type="ChEBI" id="CHEBI:33019"/>
        <dbReference type="ChEBI" id="CHEBI:37565"/>
        <dbReference type="ChEBI" id="CHEBI:71302"/>
        <dbReference type="ChEBI" id="CHEBI:71310"/>
        <dbReference type="EC" id="2.7.7.77"/>
    </reaction>
</comment>
<evidence type="ECO:0000259" key="9">
    <source>
        <dbReference type="Pfam" id="PF12804"/>
    </source>
</evidence>
<dbReference type="Pfam" id="PF12804">
    <property type="entry name" value="NTP_transf_3"/>
    <property type="match status" value="1"/>
</dbReference>
<dbReference type="GO" id="GO:0006777">
    <property type="term" value="P:Mo-molybdopterin cofactor biosynthetic process"/>
    <property type="evidence" value="ECO:0007669"/>
    <property type="project" value="UniProtKB-KW"/>
</dbReference>
<feature type="binding site" evidence="8">
    <location>
        <position position="67"/>
    </location>
    <ligand>
        <name>GTP</name>
        <dbReference type="ChEBI" id="CHEBI:37565"/>
    </ligand>
</feature>
<dbReference type="PANTHER" id="PTHR19136:SF81">
    <property type="entry name" value="MOLYBDENUM COFACTOR GUANYLYLTRANSFERASE"/>
    <property type="match status" value="1"/>
</dbReference>
<organism evidence="10 11">
    <name type="scientific">Sphingomonas piscis</name>
    <dbReference type="NCBI Taxonomy" id="2714943"/>
    <lineage>
        <taxon>Bacteria</taxon>
        <taxon>Pseudomonadati</taxon>
        <taxon>Pseudomonadota</taxon>
        <taxon>Alphaproteobacteria</taxon>
        <taxon>Sphingomonadales</taxon>
        <taxon>Sphingomonadaceae</taxon>
        <taxon>Sphingomonas</taxon>
    </lineage>
</organism>
<dbReference type="KEGG" id="spii:G7077_11955"/>
<feature type="binding site" evidence="8">
    <location>
        <position position="100"/>
    </location>
    <ligand>
        <name>GTP</name>
        <dbReference type="ChEBI" id="CHEBI:37565"/>
    </ligand>
</feature>
<feature type="binding site" evidence="8">
    <location>
        <position position="100"/>
    </location>
    <ligand>
        <name>Mg(2+)</name>
        <dbReference type="ChEBI" id="CHEBI:18420"/>
    </ligand>
</feature>
<dbReference type="AlphaFoldDB" id="A0A6G7YS03"/>
<dbReference type="GO" id="GO:0005525">
    <property type="term" value="F:GTP binding"/>
    <property type="evidence" value="ECO:0007669"/>
    <property type="project" value="UniProtKB-UniRule"/>
</dbReference>
<protein>
    <recommendedName>
        <fullName evidence="8">Molybdenum cofactor guanylyltransferase</fullName>
        <shortName evidence="8">MoCo guanylyltransferase</shortName>
        <ecNumber evidence="8">2.7.7.77</ecNumber>
    </recommendedName>
    <alternativeName>
        <fullName evidence="8">GTP:molybdopterin guanylyltransferase</fullName>
    </alternativeName>
    <alternativeName>
        <fullName evidence="8">Mo-MPT guanylyltransferase</fullName>
    </alternativeName>
    <alternativeName>
        <fullName evidence="8">Molybdopterin guanylyltransferase</fullName>
    </alternativeName>
    <alternativeName>
        <fullName evidence="8">Molybdopterin-guanine dinucleotide synthase</fullName>
        <shortName evidence="8">MGD synthase</shortName>
    </alternativeName>
</protein>
<dbReference type="GO" id="GO:0061603">
    <property type="term" value="F:molybdenum cofactor guanylyltransferase activity"/>
    <property type="evidence" value="ECO:0007669"/>
    <property type="project" value="UniProtKB-EC"/>
</dbReference>